<dbReference type="InterPro" id="IPR036857">
    <property type="entry name" value="Thyroglobulin_1_sf"/>
</dbReference>
<gene>
    <name evidence="5" type="ORF">JTE90_010949</name>
</gene>
<comment type="caution">
    <text evidence="5">The sequence shown here is derived from an EMBL/GenBank/DDBJ whole genome shotgun (WGS) entry which is preliminary data.</text>
</comment>
<dbReference type="Proteomes" id="UP000827092">
    <property type="component" value="Unassembled WGS sequence"/>
</dbReference>
<dbReference type="PROSITE" id="PS51162">
    <property type="entry name" value="THYROGLOBULIN_1_2"/>
    <property type="match status" value="1"/>
</dbReference>
<protein>
    <recommendedName>
        <fullName evidence="4">Thyroglobulin type-1 domain-containing protein</fullName>
    </recommendedName>
</protein>
<keyword evidence="3" id="KW-0732">Signal</keyword>
<evidence type="ECO:0000313" key="5">
    <source>
        <dbReference type="EMBL" id="KAG8181177.1"/>
    </source>
</evidence>
<reference evidence="5 6" key="1">
    <citation type="journal article" date="2022" name="Nat. Ecol. Evol.">
        <title>A masculinizing supergene underlies an exaggerated male reproductive morph in a spider.</title>
        <authorList>
            <person name="Hendrickx F."/>
            <person name="De Corte Z."/>
            <person name="Sonet G."/>
            <person name="Van Belleghem S.M."/>
            <person name="Kostlbacher S."/>
            <person name="Vangestel C."/>
        </authorList>
    </citation>
    <scope>NUCLEOTIDE SEQUENCE [LARGE SCALE GENOMIC DNA]</scope>
    <source>
        <strain evidence="5">W744_W776</strain>
    </source>
</reference>
<feature type="disulfide bond" evidence="2">
    <location>
        <begin position="124"/>
        <end position="144"/>
    </location>
</feature>
<dbReference type="InterPro" id="IPR000716">
    <property type="entry name" value="Thyroglobulin_1"/>
</dbReference>
<name>A0AAV6U9Z9_9ARAC</name>
<accession>A0AAV6U9Z9</accession>
<feature type="disulfide bond" evidence="2">
    <location>
        <begin position="115"/>
        <end position="122"/>
    </location>
</feature>
<feature type="chain" id="PRO_5043652886" description="Thyroglobulin type-1 domain-containing protein" evidence="3">
    <location>
        <begin position="22"/>
        <end position="145"/>
    </location>
</feature>
<dbReference type="AlphaFoldDB" id="A0AAV6U9Z9"/>
<evidence type="ECO:0000256" key="3">
    <source>
        <dbReference type="SAM" id="SignalP"/>
    </source>
</evidence>
<keyword evidence="6" id="KW-1185">Reference proteome</keyword>
<dbReference type="Gene3D" id="4.10.800.10">
    <property type="entry name" value="Thyroglobulin type-1"/>
    <property type="match status" value="2"/>
</dbReference>
<evidence type="ECO:0000259" key="4">
    <source>
        <dbReference type="PROSITE" id="PS51162"/>
    </source>
</evidence>
<dbReference type="SUPFAM" id="SSF57610">
    <property type="entry name" value="Thyroglobulin type-1 domain"/>
    <property type="match status" value="2"/>
</dbReference>
<dbReference type="EMBL" id="JAFNEN010000529">
    <property type="protein sequence ID" value="KAG8181177.1"/>
    <property type="molecule type" value="Genomic_DNA"/>
</dbReference>
<evidence type="ECO:0000256" key="1">
    <source>
        <dbReference type="ARBA" id="ARBA00023157"/>
    </source>
</evidence>
<proteinExistence type="predicted"/>
<organism evidence="5 6">
    <name type="scientific">Oedothorax gibbosus</name>
    <dbReference type="NCBI Taxonomy" id="931172"/>
    <lineage>
        <taxon>Eukaryota</taxon>
        <taxon>Metazoa</taxon>
        <taxon>Ecdysozoa</taxon>
        <taxon>Arthropoda</taxon>
        <taxon>Chelicerata</taxon>
        <taxon>Arachnida</taxon>
        <taxon>Araneae</taxon>
        <taxon>Araneomorphae</taxon>
        <taxon>Entelegynae</taxon>
        <taxon>Araneoidea</taxon>
        <taxon>Linyphiidae</taxon>
        <taxon>Erigoninae</taxon>
        <taxon>Oedothorax</taxon>
    </lineage>
</organism>
<feature type="domain" description="Thyroglobulin type-1" evidence="4">
    <location>
        <begin position="81"/>
        <end position="144"/>
    </location>
</feature>
<sequence>MKTLIFVVIVAVVFGAALTNGETACQNQKRNNSGNGPLQWDIECDAQGNYLPKQCTRQTPKWCACYNSEGLVTQPSRAIKSCECLLAKHQLEVEGKRGCDLPTCQRSGKYEKKQCCAKTGLCHCVNETTGEKTNQPSNNRNLQCP</sequence>
<keyword evidence="1 2" id="KW-1015">Disulfide bond</keyword>
<evidence type="ECO:0000313" key="6">
    <source>
        <dbReference type="Proteomes" id="UP000827092"/>
    </source>
</evidence>
<evidence type="ECO:0000256" key="2">
    <source>
        <dbReference type="PROSITE-ProRule" id="PRU00500"/>
    </source>
</evidence>
<comment type="caution">
    <text evidence="2">Lacks conserved residue(s) required for the propagation of feature annotation.</text>
</comment>
<dbReference type="Pfam" id="PF00086">
    <property type="entry name" value="Thyroglobulin_1"/>
    <property type="match status" value="1"/>
</dbReference>
<feature type="signal peptide" evidence="3">
    <location>
        <begin position="1"/>
        <end position="21"/>
    </location>
</feature>
<dbReference type="SMART" id="SM00211">
    <property type="entry name" value="TY"/>
    <property type="match status" value="2"/>
</dbReference>